<dbReference type="Proteomes" id="UP001589793">
    <property type="component" value="Unassembled WGS sequence"/>
</dbReference>
<dbReference type="GO" id="GO:0016874">
    <property type="term" value="F:ligase activity"/>
    <property type="evidence" value="ECO:0007669"/>
    <property type="project" value="UniProtKB-KW"/>
</dbReference>
<evidence type="ECO:0000313" key="2">
    <source>
        <dbReference type="Proteomes" id="UP001589793"/>
    </source>
</evidence>
<name>A0ABV6RCT4_9MICO</name>
<dbReference type="Pfam" id="PF13563">
    <property type="entry name" value="2_5_RNA_ligase2"/>
    <property type="match status" value="1"/>
</dbReference>
<dbReference type="InterPro" id="IPR009097">
    <property type="entry name" value="Cyclic_Pdiesterase"/>
</dbReference>
<gene>
    <name evidence="1" type="ORF">ACFFF6_06975</name>
</gene>
<protein>
    <submittedName>
        <fullName evidence="1">2'-5' RNA ligase family protein</fullName>
    </submittedName>
</protein>
<accession>A0ABV6RCT4</accession>
<keyword evidence="1" id="KW-0436">Ligase</keyword>
<keyword evidence="2" id="KW-1185">Reference proteome</keyword>
<dbReference type="Gene3D" id="3.90.1140.10">
    <property type="entry name" value="Cyclic phosphodiesterase"/>
    <property type="match status" value="1"/>
</dbReference>
<comment type="caution">
    <text evidence="1">The sequence shown here is derived from an EMBL/GenBank/DDBJ whole genome shotgun (WGS) entry which is preliminary data.</text>
</comment>
<proteinExistence type="predicted"/>
<organism evidence="1 2">
    <name type="scientific">Brachybacterium hainanense</name>
    <dbReference type="NCBI Taxonomy" id="1541174"/>
    <lineage>
        <taxon>Bacteria</taxon>
        <taxon>Bacillati</taxon>
        <taxon>Actinomycetota</taxon>
        <taxon>Actinomycetes</taxon>
        <taxon>Micrococcales</taxon>
        <taxon>Dermabacteraceae</taxon>
        <taxon>Brachybacterium</taxon>
    </lineage>
</organism>
<dbReference type="RefSeq" id="WP_376979605.1">
    <property type="nucleotide sequence ID" value="NZ_JBHLSV010000006.1"/>
</dbReference>
<reference evidence="1 2" key="1">
    <citation type="submission" date="2024-09" db="EMBL/GenBank/DDBJ databases">
        <authorList>
            <person name="Sun Q."/>
            <person name="Mori K."/>
        </authorList>
    </citation>
    <scope>NUCLEOTIDE SEQUENCE [LARGE SCALE GENOMIC DNA]</scope>
    <source>
        <strain evidence="1 2">CICC 10874</strain>
    </source>
</reference>
<dbReference type="EMBL" id="JBHLSV010000006">
    <property type="protein sequence ID" value="MFC0673693.1"/>
    <property type="molecule type" value="Genomic_DNA"/>
</dbReference>
<sequence length="185" mass="20196">MPPSLPWTETALLIPVPHVDPIVGEHRRALDPAAADGIPAHVTALYPFIPLERITARDHAELEHVIGAVPTIPISDARTAWFGDQVLYLELDRPGPVHALITRLADAFPDAPPFAGRIAVEDIVPHVTIGQDRPLEELERAAHDVETQLPWSQVLDRVELWAGPPVAGRTAPAAWSVQQSYSLGR</sequence>
<dbReference type="SUPFAM" id="SSF55144">
    <property type="entry name" value="LigT-like"/>
    <property type="match status" value="1"/>
</dbReference>
<evidence type="ECO:0000313" key="1">
    <source>
        <dbReference type="EMBL" id="MFC0673693.1"/>
    </source>
</evidence>